<evidence type="ECO:0000256" key="8">
    <source>
        <dbReference type="ARBA" id="ARBA00033426"/>
    </source>
</evidence>
<dbReference type="InterPro" id="IPR036995">
    <property type="entry name" value="MPG_sf"/>
</dbReference>
<dbReference type="EMBL" id="GL442359">
    <property type="protein sequence ID" value="EFN63501.1"/>
    <property type="molecule type" value="Genomic_DNA"/>
</dbReference>
<dbReference type="GO" id="GO:0006284">
    <property type="term" value="P:base-excision repair"/>
    <property type="evidence" value="ECO:0007669"/>
    <property type="project" value="InterPro"/>
</dbReference>
<dbReference type="Gene3D" id="3.10.300.10">
    <property type="entry name" value="Methylpurine-DNA glycosylase (MPG)"/>
    <property type="match status" value="2"/>
</dbReference>
<name>E2ASS6_CAMFO</name>
<feature type="compositionally biased region" description="Polar residues" evidence="9">
    <location>
        <begin position="44"/>
        <end position="68"/>
    </location>
</feature>
<dbReference type="InterPro" id="IPR011034">
    <property type="entry name" value="Formyl_transferase-like_C_sf"/>
</dbReference>
<accession>E2ASS6</accession>
<evidence type="ECO:0000313" key="10">
    <source>
        <dbReference type="EMBL" id="EFN63501.1"/>
    </source>
</evidence>
<feature type="compositionally biased region" description="Basic and acidic residues" evidence="9">
    <location>
        <begin position="74"/>
        <end position="90"/>
    </location>
</feature>
<sequence length="446" mass="51017">MKRTRAAAKIQQQNTIENNKNDETTPKIDQTTSMVILNERQKLNFKSLQNQNSKNASDTSNPYITASSKKSKNNRKEPDVESSIKEEKLKPNTSPSKGKLRAVVDLQMMKKELSQLEDLPKTPLEKELSSSRLQYKFYDIPCEELAQQLLGKVLVRYLENGTILKGRIVETEAYLGTIDKASHTCQNKVTPRNLPMYMPPGTIYVYMTYGMYYCFNISSQEGNAHVLIKAIEPLVGFEYMELLRNMRCKNNGSEKQIARRVTRLKQYELCNNPSKICDAFAINQDVFDRKLAYACNSLWLECQPFVRSPTIVAVPSKDSMWIDNCDGCAVLVRAVDPLEGTTYMANQRNMKRKIERNLKPHELCNGPSKFCMAYQINKEHSRYSLCTWKGLWIEDDGAAGDFKIVKSTRIGIDSCGLEWASKLLRYYVYGNKSVSKKDKKAEMEIS</sequence>
<dbReference type="InterPro" id="IPR003180">
    <property type="entry name" value="MPG"/>
</dbReference>
<dbReference type="PANTHER" id="PTHR10429:SF0">
    <property type="entry name" value="DNA-3-METHYLADENINE GLYCOSYLASE"/>
    <property type="match status" value="1"/>
</dbReference>
<evidence type="ECO:0000256" key="7">
    <source>
        <dbReference type="ARBA" id="ARBA00023204"/>
    </source>
</evidence>
<dbReference type="OMA" id="IDKASHT"/>
<gene>
    <name evidence="10" type="ORF">EAG_07039</name>
</gene>
<comment type="function">
    <text evidence="2">Hydrolysis of the deoxyribose N-glycosidic bond to excise 3-methyladenine, and 7-methylguanine from the damaged DNA polymer formed by alkylation lesions.</text>
</comment>
<dbReference type="SUPFAM" id="SSF50486">
    <property type="entry name" value="FMT C-terminal domain-like"/>
    <property type="match status" value="2"/>
</dbReference>
<evidence type="ECO:0000256" key="6">
    <source>
        <dbReference type="ARBA" id="ARBA00022801"/>
    </source>
</evidence>
<dbReference type="Pfam" id="PF02245">
    <property type="entry name" value="Pur_DNA_glyco"/>
    <property type="match status" value="2"/>
</dbReference>
<feature type="region of interest" description="Disordered" evidence="9">
    <location>
        <begin position="44"/>
        <end position="101"/>
    </location>
</feature>
<dbReference type="Proteomes" id="UP000000311">
    <property type="component" value="Unassembled WGS sequence"/>
</dbReference>
<evidence type="ECO:0000256" key="3">
    <source>
        <dbReference type="ARBA" id="ARBA00009232"/>
    </source>
</evidence>
<comment type="similarity">
    <text evidence="3">Belongs to the DNA glycosylase MPG family.</text>
</comment>
<keyword evidence="5" id="KW-0227">DNA damage</keyword>
<keyword evidence="7" id="KW-0234">DNA repair</keyword>
<keyword evidence="6" id="KW-0378">Hydrolase</keyword>
<reference evidence="10 11" key="1">
    <citation type="journal article" date="2010" name="Science">
        <title>Genomic comparison of the ants Camponotus floridanus and Harpegnathos saltator.</title>
        <authorList>
            <person name="Bonasio R."/>
            <person name="Zhang G."/>
            <person name="Ye C."/>
            <person name="Mutti N.S."/>
            <person name="Fang X."/>
            <person name="Qin N."/>
            <person name="Donahue G."/>
            <person name="Yang P."/>
            <person name="Li Q."/>
            <person name="Li C."/>
            <person name="Zhang P."/>
            <person name="Huang Z."/>
            <person name="Berger S.L."/>
            <person name="Reinberg D."/>
            <person name="Wang J."/>
            <person name="Liebig J."/>
        </authorList>
    </citation>
    <scope>NUCLEOTIDE SEQUENCE [LARGE SCALE GENOMIC DNA]</scope>
    <source>
        <strain evidence="11">C129</strain>
    </source>
</reference>
<dbReference type="EC" id="3.2.2.21" evidence="4"/>
<comment type="catalytic activity">
    <reaction evidence="1">
        <text>Hydrolysis of alkylated DNA, releasing 3-methyladenine, 3-methylguanine, 7-methylguanine and 7-methyladenine.</text>
        <dbReference type="EC" id="3.2.2.21"/>
    </reaction>
</comment>
<evidence type="ECO:0000256" key="4">
    <source>
        <dbReference type="ARBA" id="ARBA00012000"/>
    </source>
</evidence>
<evidence type="ECO:0000256" key="1">
    <source>
        <dbReference type="ARBA" id="ARBA00000086"/>
    </source>
</evidence>
<dbReference type="NCBIfam" id="TIGR00567">
    <property type="entry name" value="3mg"/>
    <property type="match status" value="1"/>
</dbReference>
<dbReference type="InParanoid" id="E2ASS6"/>
<dbReference type="AlphaFoldDB" id="E2ASS6"/>
<evidence type="ECO:0000256" key="5">
    <source>
        <dbReference type="ARBA" id="ARBA00022763"/>
    </source>
</evidence>
<evidence type="ECO:0000313" key="11">
    <source>
        <dbReference type="Proteomes" id="UP000000311"/>
    </source>
</evidence>
<dbReference type="PANTHER" id="PTHR10429">
    <property type="entry name" value="DNA-3-METHYLADENINE GLYCOSYLASE"/>
    <property type="match status" value="1"/>
</dbReference>
<evidence type="ECO:0000256" key="9">
    <source>
        <dbReference type="SAM" id="MobiDB-lite"/>
    </source>
</evidence>
<proteinExistence type="inferred from homology"/>
<evidence type="ECO:0000256" key="2">
    <source>
        <dbReference type="ARBA" id="ARBA00002421"/>
    </source>
</evidence>
<dbReference type="GO" id="GO:0003905">
    <property type="term" value="F:alkylbase DNA N-glycosylase activity"/>
    <property type="evidence" value="ECO:0007669"/>
    <property type="project" value="UniProtKB-EC"/>
</dbReference>
<dbReference type="CDD" id="cd00540">
    <property type="entry name" value="AAG"/>
    <property type="match status" value="1"/>
</dbReference>
<dbReference type="OrthoDB" id="6353017at2759"/>
<dbReference type="STRING" id="104421.E2ASS6"/>
<organism evidence="11">
    <name type="scientific">Camponotus floridanus</name>
    <name type="common">Florida carpenter ant</name>
    <dbReference type="NCBI Taxonomy" id="104421"/>
    <lineage>
        <taxon>Eukaryota</taxon>
        <taxon>Metazoa</taxon>
        <taxon>Ecdysozoa</taxon>
        <taxon>Arthropoda</taxon>
        <taxon>Hexapoda</taxon>
        <taxon>Insecta</taxon>
        <taxon>Pterygota</taxon>
        <taxon>Neoptera</taxon>
        <taxon>Endopterygota</taxon>
        <taxon>Hymenoptera</taxon>
        <taxon>Apocrita</taxon>
        <taxon>Aculeata</taxon>
        <taxon>Formicoidea</taxon>
        <taxon>Formicidae</taxon>
        <taxon>Formicinae</taxon>
        <taxon>Camponotus</taxon>
    </lineage>
</organism>
<protein>
    <recommendedName>
        <fullName evidence="4">DNA-3-methyladenine glycosylase II</fullName>
        <ecNumber evidence="4">3.2.2.21</ecNumber>
    </recommendedName>
    <alternativeName>
        <fullName evidence="8">3-methyladenine DNA glycosidase</fullName>
    </alternativeName>
</protein>
<keyword evidence="11" id="KW-1185">Reference proteome</keyword>
<dbReference type="HAMAP" id="MF_00527">
    <property type="entry name" value="3MGH"/>
    <property type="match status" value="1"/>
</dbReference>
<feature type="region of interest" description="Disordered" evidence="9">
    <location>
        <begin position="1"/>
        <end position="30"/>
    </location>
</feature>
<dbReference type="GO" id="GO:0003677">
    <property type="term" value="F:DNA binding"/>
    <property type="evidence" value="ECO:0007669"/>
    <property type="project" value="InterPro"/>
</dbReference>